<evidence type="ECO:0000313" key="2">
    <source>
        <dbReference type="EMBL" id="KAF5543367.1"/>
    </source>
</evidence>
<comment type="caution">
    <text evidence="2">The sequence shown here is derived from an EMBL/GenBank/DDBJ whole genome shotgun (WGS) entry which is preliminary data.</text>
</comment>
<accession>A0A8H5MWH2</accession>
<reference evidence="2 3" key="1">
    <citation type="submission" date="2020-05" db="EMBL/GenBank/DDBJ databases">
        <title>Identification and distribution of gene clusters putatively required for synthesis of sphingolipid metabolism inhibitors in phylogenetically diverse species of the filamentous fungus Fusarium.</title>
        <authorList>
            <person name="Kim H.-S."/>
            <person name="Busman M."/>
            <person name="Brown D.W."/>
            <person name="Divon H."/>
            <person name="Uhlig S."/>
            <person name="Proctor R.H."/>
        </authorList>
    </citation>
    <scope>NUCLEOTIDE SEQUENCE [LARGE SCALE GENOMIC DNA]</scope>
    <source>
        <strain evidence="2 3">NRRL 25196</strain>
    </source>
</reference>
<feature type="region of interest" description="Disordered" evidence="1">
    <location>
        <begin position="1"/>
        <end position="58"/>
    </location>
</feature>
<keyword evidence="3" id="KW-1185">Reference proteome</keyword>
<dbReference type="EMBL" id="JAAOAO010000405">
    <property type="protein sequence ID" value="KAF5543367.1"/>
    <property type="molecule type" value="Genomic_DNA"/>
</dbReference>
<feature type="region of interest" description="Disordered" evidence="1">
    <location>
        <begin position="233"/>
        <end position="256"/>
    </location>
</feature>
<dbReference type="Proteomes" id="UP000574317">
    <property type="component" value="Unassembled WGS sequence"/>
</dbReference>
<dbReference type="AlphaFoldDB" id="A0A8H5MWH2"/>
<proteinExistence type="predicted"/>
<evidence type="ECO:0000313" key="3">
    <source>
        <dbReference type="Proteomes" id="UP000574317"/>
    </source>
</evidence>
<gene>
    <name evidence="2" type="ORF">FNAPI_9689</name>
</gene>
<feature type="compositionally biased region" description="Polar residues" evidence="1">
    <location>
        <begin position="123"/>
        <end position="139"/>
    </location>
</feature>
<sequence length="256" mass="28842">MAPPHRQDNRSHRDDRDRSRSRTSRAQAGGSQDEDVAAAQRAVDQALERQRQAQRGVDEAMKWQREVQREVDEALERQRQVQREAVEALERRANSQRRSHRIPSVASNRNTYYRQGRRPTGITKPQQSSRVGQAFTNLAPSAERRDSANTHHGPGGMGAVNNPLSGEQRRSYRFPPNCGGSVEGVTQDPSEVEAVGDHLLNSMGYDSVSYRVEPRWNDTKRFMENEEVLVRVTSSDGRTKLGKGATRGEPSQNTEI</sequence>
<feature type="region of interest" description="Disordered" evidence="1">
    <location>
        <begin position="87"/>
        <end position="166"/>
    </location>
</feature>
<organism evidence="2 3">
    <name type="scientific">Fusarium napiforme</name>
    <dbReference type="NCBI Taxonomy" id="42672"/>
    <lineage>
        <taxon>Eukaryota</taxon>
        <taxon>Fungi</taxon>
        <taxon>Dikarya</taxon>
        <taxon>Ascomycota</taxon>
        <taxon>Pezizomycotina</taxon>
        <taxon>Sordariomycetes</taxon>
        <taxon>Hypocreomycetidae</taxon>
        <taxon>Hypocreales</taxon>
        <taxon>Nectriaceae</taxon>
        <taxon>Fusarium</taxon>
        <taxon>Fusarium fujikuroi species complex</taxon>
    </lineage>
</organism>
<feature type="compositionally biased region" description="Basic and acidic residues" evidence="1">
    <location>
        <begin position="1"/>
        <end position="20"/>
    </location>
</feature>
<feature type="compositionally biased region" description="Basic and acidic residues" evidence="1">
    <location>
        <begin position="46"/>
        <end position="58"/>
    </location>
</feature>
<name>A0A8H5MWH2_9HYPO</name>
<evidence type="ECO:0000256" key="1">
    <source>
        <dbReference type="SAM" id="MobiDB-lite"/>
    </source>
</evidence>
<protein>
    <submittedName>
        <fullName evidence="2">Uncharacterized protein</fullName>
    </submittedName>
</protein>